<accession>A0A7J7WVP5</accession>
<evidence type="ECO:0000313" key="1">
    <source>
        <dbReference type="EMBL" id="KAF6341503.1"/>
    </source>
</evidence>
<keyword evidence="2" id="KW-1185">Reference proteome</keyword>
<dbReference type="EMBL" id="JABWUV010000007">
    <property type="protein sequence ID" value="KAF6341503.1"/>
    <property type="molecule type" value="Genomic_DNA"/>
</dbReference>
<reference evidence="1 2" key="1">
    <citation type="journal article" date="2020" name="Nature">
        <title>Six reference-quality genomes reveal evolution of bat adaptations.</title>
        <authorList>
            <person name="Jebb D."/>
            <person name="Huang Z."/>
            <person name="Pippel M."/>
            <person name="Hughes G.M."/>
            <person name="Lavrichenko K."/>
            <person name="Devanna P."/>
            <person name="Winkler S."/>
            <person name="Jermiin L.S."/>
            <person name="Skirmuntt E.C."/>
            <person name="Katzourakis A."/>
            <person name="Burkitt-Gray L."/>
            <person name="Ray D.A."/>
            <person name="Sullivan K.A.M."/>
            <person name="Roscito J.G."/>
            <person name="Kirilenko B.M."/>
            <person name="Davalos L.M."/>
            <person name="Corthals A.P."/>
            <person name="Power M.L."/>
            <person name="Jones G."/>
            <person name="Ransome R.D."/>
            <person name="Dechmann D.K.N."/>
            <person name="Locatelli A.G."/>
            <person name="Puechmaille S.J."/>
            <person name="Fedrigo O."/>
            <person name="Jarvis E.D."/>
            <person name="Hiller M."/>
            <person name="Vernes S.C."/>
            <person name="Myers E.W."/>
            <person name="Teeling E.C."/>
        </authorList>
    </citation>
    <scope>NUCLEOTIDE SEQUENCE [LARGE SCALE GENOMIC DNA]</scope>
    <source>
        <strain evidence="1">MMyoMyo1</strain>
        <tissue evidence="1">Flight muscle</tissue>
    </source>
</reference>
<protein>
    <submittedName>
        <fullName evidence="1">Uncharacterized protein</fullName>
    </submittedName>
</protein>
<proteinExistence type="predicted"/>
<comment type="caution">
    <text evidence="1">The sequence shown here is derived from an EMBL/GenBank/DDBJ whole genome shotgun (WGS) entry which is preliminary data.</text>
</comment>
<sequence length="162" mass="18525">MPRPAREALLRPRRGLRIRRRRRRWRRRRSGVTGLVVRNRFRPDYSAHNAPGERVAVGMWQGLRDPGKRGRRFLSLCVLLGLERWGKLGEGSSPPGNCGTKVKRRDMSALLALETELPTLTRCQPTHRLTCTTGCALVVTLNTCLSDFDITFQSFTKPCLIW</sequence>
<gene>
    <name evidence="1" type="ORF">mMyoMyo1_011919</name>
</gene>
<name>A0A7J7WVP5_MYOMY</name>
<dbReference type="Proteomes" id="UP000527355">
    <property type="component" value="Unassembled WGS sequence"/>
</dbReference>
<organism evidence="1 2">
    <name type="scientific">Myotis myotis</name>
    <name type="common">Greater mouse-eared bat</name>
    <name type="synonym">Vespertilio myotis</name>
    <dbReference type="NCBI Taxonomy" id="51298"/>
    <lineage>
        <taxon>Eukaryota</taxon>
        <taxon>Metazoa</taxon>
        <taxon>Chordata</taxon>
        <taxon>Craniata</taxon>
        <taxon>Vertebrata</taxon>
        <taxon>Euteleostomi</taxon>
        <taxon>Mammalia</taxon>
        <taxon>Eutheria</taxon>
        <taxon>Laurasiatheria</taxon>
        <taxon>Chiroptera</taxon>
        <taxon>Yangochiroptera</taxon>
        <taxon>Vespertilionidae</taxon>
        <taxon>Myotis</taxon>
    </lineage>
</organism>
<evidence type="ECO:0000313" key="2">
    <source>
        <dbReference type="Proteomes" id="UP000527355"/>
    </source>
</evidence>
<dbReference type="AlphaFoldDB" id="A0A7J7WVP5"/>